<reference evidence="1" key="1">
    <citation type="submission" date="2021-11" db="EMBL/GenBank/DDBJ databases">
        <title>Complete genome sequence of Atopobiaceae bacterium TOC12.</title>
        <authorList>
            <person name="Morinaga K."/>
            <person name="Kusada H."/>
            <person name="Tamaki H."/>
        </authorList>
    </citation>
    <scope>NUCLEOTIDE SEQUENCE</scope>
    <source>
        <strain evidence="1">TOC12</strain>
    </source>
</reference>
<organism evidence="1 2">
    <name type="scientific">Leptogranulimonas caecicola</name>
    <dbReference type="NCBI Taxonomy" id="2894156"/>
    <lineage>
        <taxon>Bacteria</taxon>
        <taxon>Bacillati</taxon>
        <taxon>Actinomycetota</taxon>
        <taxon>Coriobacteriia</taxon>
        <taxon>Coriobacteriales</taxon>
        <taxon>Kribbibacteriaceae</taxon>
        <taxon>Leptogranulimonas</taxon>
    </lineage>
</organism>
<evidence type="ECO:0000313" key="2">
    <source>
        <dbReference type="Proteomes" id="UP001431186"/>
    </source>
</evidence>
<dbReference type="Proteomes" id="UP001431186">
    <property type="component" value="Chromosome"/>
</dbReference>
<dbReference type="EMBL" id="AP025285">
    <property type="protein sequence ID" value="BDC91092.1"/>
    <property type="molecule type" value="Genomic_DNA"/>
</dbReference>
<name>A0AAU9CFT1_9ACTN</name>
<proteinExistence type="predicted"/>
<keyword evidence="2" id="KW-1185">Reference proteome</keyword>
<sequence>MEHDYGLLVSEDQYESDHAHANALQRLRCDLVTLNKLFARRDSLTHPDAEPHRTVTTTPQGQNCYTYHVERPFSAEEAFILANALAHSRLADSQEKEQLLEK</sequence>
<dbReference type="RefSeq" id="WP_265591214.1">
    <property type="nucleotide sequence ID" value="NZ_AP025285.1"/>
</dbReference>
<dbReference type="KEGG" id="lcal:ATTO_09640"/>
<dbReference type="AlphaFoldDB" id="A0AAU9CFT1"/>
<gene>
    <name evidence="1" type="ORF">ATTO_09640</name>
</gene>
<protein>
    <submittedName>
        <fullName evidence="1">Uncharacterized protein</fullName>
    </submittedName>
</protein>
<evidence type="ECO:0000313" key="1">
    <source>
        <dbReference type="EMBL" id="BDC91092.1"/>
    </source>
</evidence>
<accession>A0AAU9CFT1</accession>